<dbReference type="Proteomes" id="UP000320523">
    <property type="component" value="Unassembled WGS sequence"/>
</dbReference>
<sequence length="97" mass="11520">MNELTFEWDERKAIINERKHGVSFEEASEAFYDNLARIIYDPEHSLGEDRYILIGISDSRRLLIVCHLYRENDAIIRIISARLANPKEHQQYQNFLP</sequence>
<dbReference type="InterPro" id="IPR007460">
    <property type="entry name" value="BrnT_toxin"/>
</dbReference>
<dbReference type="InterPro" id="IPR038573">
    <property type="entry name" value="BrnT_sf"/>
</dbReference>
<evidence type="ECO:0000313" key="2">
    <source>
        <dbReference type="Proteomes" id="UP000320523"/>
    </source>
</evidence>
<reference evidence="1 2" key="1">
    <citation type="submission" date="2019-01" db="EMBL/GenBank/DDBJ databases">
        <title>Coherence of Microcystis species and biogeography revealed through population genomics.</title>
        <authorList>
            <person name="Perez-Carrascal O.M."/>
            <person name="Terrat Y."/>
            <person name="Giani A."/>
            <person name="Fortin N."/>
            <person name="Tromas N."/>
            <person name="Shapiro B.J."/>
        </authorList>
    </citation>
    <scope>NUCLEOTIDE SEQUENCE [LARGE SCALE GENOMIC DNA]</scope>
    <source>
        <strain evidence="1">Mw_QC_S_20081001_S30D</strain>
    </source>
</reference>
<dbReference type="EMBL" id="SFAT01000099">
    <property type="protein sequence ID" value="TRU97258.1"/>
    <property type="molecule type" value="Genomic_DNA"/>
</dbReference>
<protein>
    <submittedName>
        <fullName evidence="1">BrnT family toxin</fullName>
    </submittedName>
</protein>
<dbReference type="Gene3D" id="3.10.450.530">
    <property type="entry name" value="Ribonuclease toxin, BrnT, of type II toxin-antitoxin system"/>
    <property type="match status" value="1"/>
</dbReference>
<name>A0A552JNG3_9CHRO</name>
<gene>
    <name evidence="1" type="ORF">EWV75_09345</name>
</gene>
<proteinExistence type="predicted"/>
<evidence type="ECO:0000313" key="1">
    <source>
        <dbReference type="EMBL" id="TRU97258.1"/>
    </source>
</evidence>
<dbReference type="AlphaFoldDB" id="A0A552JNG3"/>
<comment type="caution">
    <text evidence="1">The sequence shown here is derived from an EMBL/GenBank/DDBJ whole genome shotgun (WGS) entry which is preliminary data.</text>
</comment>
<organism evidence="1 2">
    <name type="scientific">Microcystis wesenbergii Mw_QC_S_20081001_S30D</name>
    <dbReference type="NCBI Taxonomy" id="2486245"/>
    <lineage>
        <taxon>Bacteria</taxon>
        <taxon>Bacillati</taxon>
        <taxon>Cyanobacteriota</taxon>
        <taxon>Cyanophyceae</taxon>
        <taxon>Oscillatoriophycideae</taxon>
        <taxon>Chroococcales</taxon>
        <taxon>Microcystaceae</taxon>
        <taxon>Microcystis</taxon>
    </lineage>
</organism>
<dbReference type="Pfam" id="PF04365">
    <property type="entry name" value="BrnT_toxin"/>
    <property type="match status" value="1"/>
</dbReference>
<accession>A0A552JNG3</accession>